<proteinExistence type="predicted"/>
<feature type="domain" description="EamA" evidence="2">
    <location>
        <begin position="18"/>
        <end position="147"/>
    </location>
</feature>
<keyword evidence="1" id="KW-0812">Transmembrane</keyword>
<dbReference type="Pfam" id="PF00892">
    <property type="entry name" value="EamA"/>
    <property type="match status" value="2"/>
</dbReference>
<keyword evidence="4" id="KW-1185">Reference proteome</keyword>
<reference evidence="3 4" key="1">
    <citation type="submission" date="2015-01" db="EMBL/GenBank/DDBJ databases">
        <title>Genome Sequence of Magnetospirillum magnetotacticum Strain MS-1.</title>
        <authorList>
            <person name="Marinov G.K."/>
            <person name="Smalley M.D."/>
            <person name="DeSalvo G."/>
        </authorList>
    </citation>
    <scope>NUCLEOTIDE SEQUENCE [LARGE SCALE GENOMIC DNA]</scope>
    <source>
        <strain evidence="3 4">MS-1</strain>
    </source>
</reference>
<feature type="transmembrane region" description="Helical" evidence="1">
    <location>
        <begin position="247"/>
        <end position="267"/>
    </location>
</feature>
<feature type="transmembrane region" description="Helical" evidence="1">
    <location>
        <begin position="160"/>
        <end position="179"/>
    </location>
</feature>
<evidence type="ECO:0000313" key="4">
    <source>
        <dbReference type="Proteomes" id="UP000031971"/>
    </source>
</evidence>
<evidence type="ECO:0000313" key="3">
    <source>
        <dbReference type="EMBL" id="KIL98016.1"/>
    </source>
</evidence>
<dbReference type="OrthoDB" id="9812899at2"/>
<dbReference type="PANTHER" id="PTHR22911:SF103">
    <property type="entry name" value="BLR2811 PROTEIN"/>
    <property type="match status" value="1"/>
</dbReference>
<feature type="transmembrane region" description="Helical" evidence="1">
    <location>
        <begin position="103"/>
        <end position="122"/>
    </location>
</feature>
<dbReference type="InterPro" id="IPR037185">
    <property type="entry name" value="EmrE-like"/>
</dbReference>
<feature type="transmembrane region" description="Helical" evidence="1">
    <location>
        <begin position="20"/>
        <end position="39"/>
    </location>
</feature>
<feature type="domain" description="EamA" evidence="2">
    <location>
        <begin position="161"/>
        <end position="285"/>
    </location>
</feature>
<protein>
    <submittedName>
        <fullName evidence="3">Putative Membrane protein</fullName>
    </submittedName>
</protein>
<dbReference type="AlphaFoldDB" id="A0A0C2UYT5"/>
<feature type="transmembrane region" description="Helical" evidence="1">
    <location>
        <begin position="45"/>
        <end position="65"/>
    </location>
</feature>
<dbReference type="PANTHER" id="PTHR22911">
    <property type="entry name" value="ACYL-MALONYL CONDENSING ENZYME-RELATED"/>
    <property type="match status" value="1"/>
</dbReference>
<feature type="transmembrane region" description="Helical" evidence="1">
    <location>
        <begin position="217"/>
        <end position="235"/>
    </location>
</feature>
<feature type="transmembrane region" description="Helical" evidence="1">
    <location>
        <begin position="273"/>
        <end position="290"/>
    </location>
</feature>
<feature type="transmembrane region" description="Helical" evidence="1">
    <location>
        <begin position="129"/>
        <end position="148"/>
    </location>
</feature>
<dbReference type="STRING" id="272627.CCC_01077"/>
<gene>
    <name evidence="3" type="ORF">CCC_01077</name>
</gene>
<name>A0A0C2UYT5_PARME</name>
<organism evidence="3 4">
    <name type="scientific">Paramagnetospirillum magnetotacticum MS-1</name>
    <dbReference type="NCBI Taxonomy" id="272627"/>
    <lineage>
        <taxon>Bacteria</taxon>
        <taxon>Pseudomonadati</taxon>
        <taxon>Pseudomonadota</taxon>
        <taxon>Alphaproteobacteria</taxon>
        <taxon>Rhodospirillales</taxon>
        <taxon>Magnetospirillaceae</taxon>
        <taxon>Paramagnetospirillum</taxon>
    </lineage>
</organism>
<dbReference type="RefSeq" id="WP_041042586.1">
    <property type="nucleotide sequence ID" value="NZ_JXSL01000030.1"/>
</dbReference>
<evidence type="ECO:0000259" key="2">
    <source>
        <dbReference type="Pfam" id="PF00892"/>
    </source>
</evidence>
<dbReference type="GO" id="GO:0016020">
    <property type="term" value="C:membrane"/>
    <property type="evidence" value="ECO:0007669"/>
    <property type="project" value="InterPro"/>
</dbReference>
<feature type="transmembrane region" description="Helical" evidence="1">
    <location>
        <begin position="191"/>
        <end position="211"/>
    </location>
</feature>
<keyword evidence="1" id="KW-1133">Transmembrane helix</keyword>
<dbReference type="InterPro" id="IPR000620">
    <property type="entry name" value="EamA_dom"/>
</dbReference>
<evidence type="ECO:0000256" key="1">
    <source>
        <dbReference type="SAM" id="Phobius"/>
    </source>
</evidence>
<sequence>MSSDFNSPGLARSHHGAGIAAMLAATSLFAGMDAMAKLLMAEYSVIQVLFFRAGFGLIALIPLLWRGGMGVIVTARPWAHVARSGIALVAVSCFFLAIHRLPLAQVTAIGFAAPLLITALSVPLLKERVALGHWLAVAVGFGGILIVAGPDAWSGDLLGAGAALALAGTFLYALAMVLMRDMGRTEAAVTTVFWFSILTIVLTGAALPLVWRAPDAQAWGLFAAAGILGGVAQLLMARAVRLAPASVVAPFDYFHIIMSASLGWLLFAEIPSLNTLTGALVVVGSGLYVLRRGGK</sequence>
<feature type="transmembrane region" description="Helical" evidence="1">
    <location>
        <begin position="77"/>
        <end position="97"/>
    </location>
</feature>
<dbReference type="EMBL" id="JXSL01000030">
    <property type="protein sequence ID" value="KIL98016.1"/>
    <property type="molecule type" value="Genomic_DNA"/>
</dbReference>
<dbReference type="Proteomes" id="UP000031971">
    <property type="component" value="Unassembled WGS sequence"/>
</dbReference>
<dbReference type="SUPFAM" id="SSF103481">
    <property type="entry name" value="Multidrug resistance efflux transporter EmrE"/>
    <property type="match status" value="2"/>
</dbReference>
<accession>A0A0C2UYT5</accession>
<comment type="caution">
    <text evidence="3">The sequence shown here is derived from an EMBL/GenBank/DDBJ whole genome shotgun (WGS) entry which is preliminary data.</text>
</comment>
<keyword evidence="1" id="KW-0472">Membrane</keyword>